<evidence type="ECO:0000256" key="5">
    <source>
        <dbReference type="ARBA" id="ARBA00023163"/>
    </source>
</evidence>
<comment type="caution">
    <text evidence="7">The sequence shown here is derived from an EMBL/GenBank/DDBJ whole genome shotgun (WGS) entry which is preliminary data.</text>
</comment>
<dbReference type="InterPro" id="IPR013325">
    <property type="entry name" value="RNA_pol_sigma_r2"/>
</dbReference>
<dbReference type="EMBL" id="JBHRSA010000003">
    <property type="protein sequence ID" value="MFC3038810.1"/>
    <property type="molecule type" value="Genomic_DNA"/>
</dbReference>
<dbReference type="NCBIfam" id="TIGR02895">
    <property type="entry name" value="spore_sigI"/>
    <property type="match status" value="1"/>
</dbReference>
<comment type="subunit">
    <text evidence="6">Interacts with RsgI.</text>
</comment>
<sequence length="247" mass="28872">MMSSRLNDPSLEEMVEMAQNGDHSIQNYILDTYKPFIATCVCEVCKRYIDPHRDDEFSIGLSAFNDAIFSYSPERGSSFLSFAKLVVKRRVIDYIRSMVKRPKVVSLDETYDMDRAETPREITAVQERYQIEKDAWHLREEIADFKEKLAEYKLSLAEIADVSPKHRDARESAIHTAMVLYDDEHLREKVQKKQKLPIKELVKSVNVSKKTLERNRKFILAIFIILSEDYLYLKDYLKGVDGCQRES</sequence>
<comment type="activity regulation">
    <text evidence="6">Negatively regulated by the anti-sigma-I factor RsgI.</text>
</comment>
<organism evidence="7 8">
    <name type="scientific">Virgibacillus xinjiangensis</name>
    <dbReference type="NCBI Taxonomy" id="393090"/>
    <lineage>
        <taxon>Bacteria</taxon>
        <taxon>Bacillati</taxon>
        <taxon>Bacillota</taxon>
        <taxon>Bacilli</taxon>
        <taxon>Bacillales</taxon>
        <taxon>Bacillaceae</taxon>
        <taxon>Virgibacillus</taxon>
    </lineage>
</organism>
<evidence type="ECO:0000256" key="6">
    <source>
        <dbReference type="HAMAP-Rule" id="MF_02064"/>
    </source>
</evidence>
<protein>
    <recommendedName>
        <fullName evidence="6">RNA polymerase sigma factor SigI</fullName>
    </recommendedName>
</protein>
<keyword evidence="1 6" id="KW-0963">Cytoplasm</keyword>
<feature type="DNA-binding region" description="H-T-H motif" evidence="6">
    <location>
        <begin position="198"/>
        <end position="217"/>
    </location>
</feature>
<gene>
    <name evidence="6 7" type="primary">sigI</name>
    <name evidence="7" type="ORF">ACFOGI_00905</name>
</gene>
<comment type="similarity">
    <text evidence="6">Belongs to the sigma-70 factor family. SigI subfamily.</text>
</comment>
<keyword evidence="4 6" id="KW-0238">DNA-binding</keyword>
<accession>A0ABV7CR22</accession>
<name>A0ABV7CR22_9BACI</name>
<dbReference type="SUPFAM" id="SSF88946">
    <property type="entry name" value="Sigma2 domain of RNA polymerase sigma factors"/>
    <property type="match status" value="1"/>
</dbReference>
<dbReference type="HAMAP" id="MF_02064">
    <property type="entry name" value="Sigma70_SigI"/>
    <property type="match status" value="1"/>
</dbReference>
<evidence type="ECO:0000256" key="2">
    <source>
        <dbReference type="ARBA" id="ARBA00023015"/>
    </source>
</evidence>
<evidence type="ECO:0000256" key="1">
    <source>
        <dbReference type="ARBA" id="ARBA00022490"/>
    </source>
</evidence>
<dbReference type="PANTHER" id="PTHR30385">
    <property type="entry name" value="SIGMA FACTOR F FLAGELLAR"/>
    <property type="match status" value="1"/>
</dbReference>
<keyword evidence="6" id="KW-0346">Stress response</keyword>
<evidence type="ECO:0000256" key="3">
    <source>
        <dbReference type="ARBA" id="ARBA00023082"/>
    </source>
</evidence>
<dbReference type="RefSeq" id="WP_390266997.1">
    <property type="nucleotide sequence ID" value="NZ_JBHRSA010000003.1"/>
</dbReference>
<reference evidence="8" key="1">
    <citation type="journal article" date="2019" name="Int. J. Syst. Evol. Microbiol.">
        <title>The Global Catalogue of Microorganisms (GCM) 10K type strain sequencing project: providing services to taxonomists for standard genome sequencing and annotation.</title>
        <authorList>
            <consortium name="The Broad Institute Genomics Platform"/>
            <consortium name="The Broad Institute Genome Sequencing Center for Infectious Disease"/>
            <person name="Wu L."/>
            <person name="Ma J."/>
        </authorList>
    </citation>
    <scope>NUCLEOTIDE SEQUENCE [LARGE SCALE GENOMIC DNA]</scope>
    <source>
        <strain evidence="8">KCTC 13128</strain>
    </source>
</reference>
<comment type="function">
    <text evidence="6">Sigma factors are initiation factors that promote the attachment of RNA polymerase to specific initiation sites and are then released.</text>
</comment>
<dbReference type="Proteomes" id="UP001595279">
    <property type="component" value="Unassembled WGS sequence"/>
</dbReference>
<dbReference type="Gene3D" id="1.10.1740.10">
    <property type="match status" value="1"/>
</dbReference>
<dbReference type="PIRSF" id="PIRSF038953">
    <property type="entry name" value="SigI"/>
    <property type="match status" value="1"/>
</dbReference>
<comment type="subcellular location">
    <subcellularLocation>
        <location evidence="6">Cytoplasm</location>
    </subcellularLocation>
</comment>
<keyword evidence="5 6" id="KW-0804">Transcription</keyword>
<dbReference type="InterPro" id="IPR014244">
    <property type="entry name" value="RNA_pol_sigma-I"/>
</dbReference>
<dbReference type="PANTHER" id="PTHR30385:SF6">
    <property type="entry name" value="RNA POLYMERASE SIGMA FACTOR SIGI"/>
    <property type="match status" value="1"/>
</dbReference>
<keyword evidence="3 6" id="KW-0731">Sigma factor</keyword>
<evidence type="ECO:0000256" key="4">
    <source>
        <dbReference type="ARBA" id="ARBA00023125"/>
    </source>
</evidence>
<evidence type="ECO:0000313" key="8">
    <source>
        <dbReference type="Proteomes" id="UP001595279"/>
    </source>
</evidence>
<evidence type="ECO:0000313" key="7">
    <source>
        <dbReference type="EMBL" id="MFC3038810.1"/>
    </source>
</evidence>
<proteinExistence type="inferred from homology"/>
<keyword evidence="8" id="KW-1185">Reference proteome</keyword>
<keyword evidence="2 6" id="KW-0805">Transcription regulation</keyword>
<feature type="short sequence motif" description="Polymerase core binding" evidence="6">
    <location>
        <begin position="55"/>
        <end position="68"/>
    </location>
</feature>